<dbReference type="Proteomes" id="UP001432380">
    <property type="component" value="Segment"/>
</dbReference>
<dbReference type="EMBL" id="PP079243">
    <property type="protein sequence ID" value="WVK89933.1"/>
    <property type="molecule type" value="Genomic_DNA"/>
</dbReference>
<evidence type="ECO:0000313" key="1">
    <source>
        <dbReference type="EMBL" id="WVK89933.1"/>
    </source>
</evidence>
<name>A0AAX4JHT6_9CAUD</name>
<protein>
    <submittedName>
        <fullName evidence="1">Uncharacterized protein</fullName>
    </submittedName>
</protein>
<evidence type="ECO:0000313" key="2">
    <source>
        <dbReference type="Proteomes" id="UP001432380"/>
    </source>
</evidence>
<organism evidence="1 2">
    <name type="scientific">Burkholderia phage vB_BpP_HN02</name>
    <dbReference type="NCBI Taxonomy" id="3116925"/>
    <lineage>
        <taxon>Viruses</taxon>
        <taxon>Duplodnaviria</taxon>
        <taxon>Heunggongvirae</taxon>
        <taxon>Uroviricota</taxon>
        <taxon>Caudoviricetes</taxon>
        <taxon>Schitoviridae</taxon>
    </lineage>
</organism>
<proteinExistence type="predicted"/>
<sequence length="70" mass="8295">MSYRLRVKLEVINEDGDVVDHRGLDRFHKRFQAPGIQTQQDLFRTDDLDLAREHLNKMYAIIGNIKELLK</sequence>
<reference evidence="1" key="1">
    <citation type="submission" date="2024-01" db="EMBL/GenBank/DDBJ databases">
        <authorList>
            <person name="Zhu Q."/>
        </authorList>
    </citation>
    <scope>NUCLEOTIDE SEQUENCE</scope>
</reference>
<accession>A0AAX4JHT6</accession>